<sequence>MTNVPMGVTFGSLTVLGPAAIIDIAQSAQNLGYQSIWTVEATGTDAMTLLGAAGQAAPSIGLATGIVPVQLRTPALTAMTAATLQALNPDSEVLLGVGVSAPGILRAHGVDMTDKPIGLMREYVTLLRECLSRESVTFDGDHFSVKRFQLGVRLGERKPKIIMAALNPQMLKLAGELADGVLLNYVPSSHVPASVETVRQGGN</sequence>
<dbReference type="InterPro" id="IPR036661">
    <property type="entry name" value="Luciferase-like_sf"/>
</dbReference>
<dbReference type="CDD" id="cd01097">
    <property type="entry name" value="Tetrahydromethanopterin_reductase"/>
    <property type="match status" value="1"/>
</dbReference>
<evidence type="ECO:0000313" key="3">
    <source>
        <dbReference type="EMBL" id="SVE32089.1"/>
    </source>
</evidence>
<dbReference type="Pfam" id="PF00296">
    <property type="entry name" value="Bac_luciferase"/>
    <property type="match status" value="1"/>
</dbReference>
<dbReference type="InterPro" id="IPR050564">
    <property type="entry name" value="F420-G6PD/mer"/>
</dbReference>
<organism evidence="3">
    <name type="scientific">marine metagenome</name>
    <dbReference type="NCBI Taxonomy" id="408172"/>
    <lineage>
        <taxon>unclassified sequences</taxon>
        <taxon>metagenomes</taxon>
        <taxon>ecological metagenomes</taxon>
    </lineage>
</organism>
<name>A0A383CJ48_9ZZZZ</name>
<dbReference type="AlphaFoldDB" id="A0A383CJ48"/>
<reference evidence="3" key="1">
    <citation type="submission" date="2018-05" db="EMBL/GenBank/DDBJ databases">
        <authorList>
            <person name="Lanie J.A."/>
            <person name="Ng W.-L."/>
            <person name="Kazmierczak K.M."/>
            <person name="Andrzejewski T.M."/>
            <person name="Davidsen T.M."/>
            <person name="Wayne K.J."/>
            <person name="Tettelin H."/>
            <person name="Glass J.I."/>
            <person name="Rusch D."/>
            <person name="Podicherti R."/>
            <person name="Tsui H.-C.T."/>
            <person name="Winkler M.E."/>
        </authorList>
    </citation>
    <scope>NUCLEOTIDE SEQUENCE</scope>
</reference>
<dbReference type="PANTHER" id="PTHR43244:SF1">
    <property type="entry name" value="5,10-METHYLENETETRAHYDROMETHANOPTERIN REDUCTASE"/>
    <property type="match status" value="1"/>
</dbReference>
<protein>
    <recommendedName>
        <fullName evidence="2">Luciferase-like domain-containing protein</fullName>
    </recommendedName>
</protein>
<dbReference type="GO" id="GO:0016705">
    <property type="term" value="F:oxidoreductase activity, acting on paired donors, with incorporation or reduction of molecular oxygen"/>
    <property type="evidence" value="ECO:0007669"/>
    <property type="project" value="InterPro"/>
</dbReference>
<accession>A0A383CJ48</accession>
<dbReference type="SUPFAM" id="SSF51679">
    <property type="entry name" value="Bacterial luciferase-like"/>
    <property type="match status" value="1"/>
</dbReference>
<dbReference type="PANTHER" id="PTHR43244">
    <property type="match status" value="1"/>
</dbReference>
<feature type="non-terminal residue" evidence="3">
    <location>
        <position position="203"/>
    </location>
</feature>
<dbReference type="InterPro" id="IPR011251">
    <property type="entry name" value="Luciferase-like_dom"/>
</dbReference>
<dbReference type="Gene3D" id="3.20.20.30">
    <property type="entry name" value="Luciferase-like domain"/>
    <property type="match status" value="1"/>
</dbReference>
<feature type="domain" description="Luciferase-like" evidence="2">
    <location>
        <begin position="18"/>
        <end position="201"/>
    </location>
</feature>
<dbReference type="EMBL" id="UINC01209178">
    <property type="protein sequence ID" value="SVE32089.1"/>
    <property type="molecule type" value="Genomic_DNA"/>
</dbReference>
<proteinExistence type="predicted"/>
<evidence type="ECO:0000256" key="1">
    <source>
        <dbReference type="ARBA" id="ARBA00023002"/>
    </source>
</evidence>
<keyword evidence="1" id="KW-0560">Oxidoreductase</keyword>
<gene>
    <name evidence="3" type="ORF">METZ01_LOCUS484943</name>
</gene>
<evidence type="ECO:0000259" key="2">
    <source>
        <dbReference type="Pfam" id="PF00296"/>
    </source>
</evidence>